<dbReference type="EC" id="4.3.99.3" evidence="8"/>
<dbReference type="EMBL" id="CP000860">
    <property type="protein sequence ID" value="ACA59745.1"/>
    <property type="molecule type" value="Genomic_DNA"/>
</dbReference>
<evidence type="ECO:0000256" key="8">
    <source>
        <dbReference type="HAMAP-Rule" id="MF_00917"/>
    </source>
</evidence>
<keyword evidence="1 8" id="KW-0004">4Fe-4S</keyword>
<evidence type="ECO:0000256" key="2">
    <source>
        <dbReference type="ARBA" id="ARBA00022691"/>
    </source>
</evidence>
<feature type="domain" description="Radical SAM core" evidence="9">
    <location>
        <begin position="20"/>
        <end position="246"/>
    </location>
</feature>
<dbReference type="HOGENOM" id="CLU_066739_1_0_9"/>
<gene>
    <name evidence="8" type="primary">queE</name>
    <name evidence="10" type="ordered locus">Daud_1234</name>
</gene>
<keyword evidence="2 8" id="KW-0949">S-adenosyl-L-methionine</keyword>
<dbReference type="InterPro" id="IPR013785">
    <property type="entry name" value="Aldolase_TIM"/>
</dbReference>
<dbReference type="STRING" id="477974.Daud_1234"/>
<evidence type="ECO:0000313" key="10">
    <source>
        <dbReference type="EMBL" id="ACA59745.1"/>
    </source>
</evidence>
<comment type="cofactor">
    <cofactor evidence="8">
        <name>S-adenosyl-L-methionine</name>
        <dbReference type="ChEBI" id="CHEBI:59789"/>
    </cofactor>
    <text evidence="8">Binds 1 S-adenosyl-L-methionine per subunit.</text>
</comment>
<keyword evidence="8" id="KW-0671">Queuosine biosynthesis</keyword>
<dbReference type="AlphaFoldDB" id="B1I3W0"/>
<keyword evidence="3 8" id="KW-0479">Metal-binding</keyword>
<comment type="cofactor">
    <cofactor evidence="8">
        <name>Mg(2+)</name>
        <dbReference type="ChEBI" id="CHEBI:18420"/>
    </cofactor>
</comment>
<feature type="binding site" evidence="8">
    <location>
        <position position="29"/>
    </location>
    <ligand>
        <name>substrate</name>
    </ligand>
</feature>
<dbReference type="UniPathway" id="UPA00391"/>
<keyword evidence="6 8" id="KW-0411">Iron-sulfur</keyword>
<dbReference type="KEGG" id="dau:Daud_1234"/>
<dbReference type="Pfam" id="PF04055">
    <property type="entry name" value="Radical_SAM"/>
    <property type="match status" value="1"/>
</dbReference>
<evidence type="ECO:0000256" key="7">
    <source>
        <dbReference type="ARBA" id="ARBA00023239"/>
    </source>
</evidence>
<accession>B1I3W0</accession>
<feature type="binding site" evidence="8">
    <location>
        <begin position="39"/>
        <end position="41"/>
    </location>
    <ligand>
        <name>S-adenosyl-L-methionine</name>
        <dbReference type="ChEBI" id="CHEBI:59789"/>
    </ligand>
</feature>
<evidence type="ECO:0000259" key="9">
    <source>
        <dbReference type="PROSITE" id="PS51918"/>
    </source>
</evidence>
<dbReference type="GO" id="GO:0000287">
    <property type="term" value="F:magnesium ion binding"/>
    <property type="evidence" value="ECO:0007669"/>
    <property type="project" value="UniProtKB-UniRule"/>
</dbReference>
<comment type="function">
    <text evidence="8">Catalyzes the complex heterocyclic radical-mediated conversion of 6-carboxy-5,6,7,8-tetrahydropterin (CPH4) to 7-carboxy-7-deazaguanine (CDG), a step common to the biosynthetic pathways of all 7-deazapurine-containing compounds.</text>
</comment>
<dbReference type="GO" id="GO:0008616">
    <property type="term" value="P:tRNA queuosine(34) biosynthetic process"/>
    <property type="evidence" value="ECO:0007669"/>
    <property type="project" value="UniProtKB-UniRule"/>
</dbReference>
<evidence type="ECO:0000313" key="11">
    <source>
        <dbReference type="Proteomes" id="UP000008544"/>
    </source>
</evidence>
<name>B1I3W0_DESAP</name>
<dbReference type="HAMAP" id="MF_00917">
    <property type="entry name" value="QueE"/>
    <property type="match status" value="1"/>
</dbReference>
<evidence type="ECO:0000256" key="5">
    <source>
        <dbReference type="ARBA" id="ARBA00023004"/>
    </source>
</evidence>
<dbReference type="SUPFAM" id="SSF102114">
    <property type="entry name" value="Radical SAM enzymes"/>
    <property type="match status" value="1"/>
</dbReference>
<evidence type="ECO:0000256" key="1">
    <source>
        <dbReference type="ARBA" id="ARBA00022485"/>
    </source>
</evidence>
<dbReference type="PROSITE" id="PS51918">
    <property type="entry name" value="RADICAL_SAM"/>
    <property type="match status" value="1"/>
</dbReference>
<dbReference type="PANTHER" id="PTHR42836">
    <property type="entry name" value="7-CARBOXY-7-DEAZAGUANINE SYNTHASE"/>
    <property type="match status" value="1"/>
</dbReference>
<dbReference type="InterPro" id="IPR007197">
    <property type="entry name" value="rSAM"/>
</dbReference>
<proteinExistence type="inferred from homology"/>
<dbReference type="RefSeq" id="WP_012302331.1">
    <property type="nucleotide sequence ID" value="NC_010424.1"/>
</dbReference>
<dbReference type="InterPro" id="IPR058240">
    <property type="entry name" value="rSAM_sf"/>
</dbReference>
<sequence length="246" mass="27027">MTITAPVTEVFTSVQGEGPYLGCRHMFVRFAGCNLQCAYCDTPAPAGRRCRVENTPGRRVFTWYPNPVTVQMLLDWTSRAVAPHFHALALTGGEPLLHADFLESFLVGFREYGGRCYLETNGTLPEAMKRLARLVDIVAMDVKLPSMTGFPFPEAEHRRFLEAIGPAHAFVKVVVGSETTDAELDAVCALLSAGAGRTMLVLQPVTPVSGVRPAPPERLLEMQERCLARLPDVRVIPQVHRTLGVL</sequence>
<organism evidence="10 11">
    <name type="scientific">Desulforudis audaxviator (strain MP104C)</name>
    <dbReference type="NCBI Taxonomy" id="477974"/>
    <lineage>
        <taxon>Bacteria</taxon>
        <taxon>Bacillati</taxon>
        <taxon>Bacillota</taxon>
        <taxon>Clostridia</taxon>
        <taxon>Thermoanaerobacterales</taxon>
        <taxon>Candidatus Desulforudaceae</taxon>
        <taxon>Candidatus Desulforudis</taxon>
    </lineage>
</organism>
<comment type="similarity">
    <text evidence="8">Belongs to the radical SAM superfamily. 7-carboxy-7-deazaguanine synthase family.</text>
</comment>
<dbReference type="eggNOG" id="COG0602">
    <property type="taxonomic scope" value="Bacteria"/>
</dbReference>
<dbReference type="CDD" id="cd01335">
    <property type="entry name" value="Radical_SAM"/>
    <property type="match status" value="1"/>
</dbReference>
<comment type="pathway">
    <text evidence="8">Purine metabolism; 7-cyano-7-deazaguanine biosynthesis.</text>
</comment>
<evidence type="ECO:0000256" key="4">
    <source>
        <dbReference type="ARBA" id="ARBA00022842"/>
    </source>
</evidence>
<dbReference type="InterPro" id="IPR024924">
    <property type="entry name" value="7-CO-7-deazaguanine_synth-like"/>
</dbReference>
<dbReference type="GO" id="GO:0016840">
    <property type="term" value="F:carbon-nitrogen lyase activity"/>
    <property type="evidence" value="ECO:0007669"/>
    <property type="project" value="UniProtKB-UniRule"/>
</dbReference>
<dbReference type="GO" id="GO:1904047">
    <property type="term" value="F:S-adenosyl-L-methionine binding"/>
    <property type="evidence" value="ECO:0007669"/>
    <property type="project" value="UniProtKB-UniRule"/>
</dbReference>
<dbReference type="Proteomes" id="UP000008544">
    <property type="component" value="Chromosome"/>
</dbReference>
<evidence type="ECO:0000256" key="3">
    <source>
        <dbReference type="ARBA" id="ARBA00022723"/>
    </source>
</evidence>
<dbReference type="PIRSF" id="PIRSF000370">
    <property type="entry name" value="QueE"/>
    <property type="match status" value="1"/>
</dbReference>
<dbReference type="SFLD" id="SFLDS00029">
    <property type="entry name" value="Radical_SAM"/>
    <property type="match status" value="1"/>
</dbReference>
<comment type="subunit">
    <text evidence="8">Homodimer.</text>
</comment>
<feature type="binding site" evidence="8">
    <location>
        <position position="40"/>
    </location>
    <ligand>
        <name>[4Fe-4S] cluster</name>
        <dbReference type="ChEBI" id="CHEBI:49883"/>
        <note>4Fe-4S-S-AdoMet</note>
    </ligand>
</feature>
<comment type="caution">
    <text evidence="8">Lacks conserved residue(s) required for the propagation of feature annotation.</text>
</comment>
<feature type="binding site" evidence="8">
    <location>
        <begin position="14"/>
        <end position="16"/>
    </location>
    <ligand>
        <name>substrate</name>
    </ligand>
</feature>
<evidence type="ECO:0000256" key="6">
    <source>
        <dbReference type="ARBA" id="ARBA00023014"/>
    </source>
</evidence>
<dbReference type="OrthoDB" id="9792276at2"/>
<keyword evidence="11" id="KW-1185">Reference proteome</keyword>
<keyword evidence="5 8" id="KW-0408">Iron</keyword>
<comment type="cofactor">
    <cofactor evidence="8">
        <name>[4Fe-4S] cluster</name>
        <dbReference type="ChEBI" id="CHEBI:49883"/>
    </cofactor>
    <text evidence="8">Binds 1 [4Fe-4S] cluster. The cluster is coordinated with 3 cysteines and an exchangeable S-adenosyl-L-methionine.</text>
</comment>
<keyword evidence="7 8" id="KW-0456">Lyase</keyword>
<protein>
    <recommendedName>
        <fullName evidence="8">7-carboxy-7-deazaguanine synthase</fullName>
        <shortName evidence="8">CDG synthase</shortName>
        <ecNumber evidence="8">4.3.99.3</ecNumber>
    </recommendedName>
    <alternativeName>
        <fullName evidence="8">Queuosine biosynthesis protein QueE</fullName>
    </alternativeName>
</protein>
<comment type="catalytic activity">
    <reaction evidence="8">
        <text>6-carboxy-5,6,7,8-tetrahydropterin + H(+) = 7-carboxy-7-carbaguanine + NH4(+)</text>
        <dbReference type="Rhea" id="RHEA:27974"/>
        <dbReference type="ChEBI" id="CHEBI:15378"/>
        <dbReference type="ChEBI" id="CHEBI:28938"/>
        <dbReference type="ChEBI" id="CHEBI:61032"/>
        <dbReference type="ChEBI" id="CHEBI:61036"/>
        <dbReference type="EC" id="4.3.99.3"/>
    </reaction>
</comment>
<feature type="binding site" evidence="8">
    <location>
        <position position="42"/>
    </location>
    <ligand>
        <name>Mg(2+)</name>
        <dbReference type="ChEBI" id="CHEBI:18420"/>
    </ligand>
</feature>
<feature type="binding site" evidence="8">
    <location>
        <position position="33"/>
    </location>
    <ligand>
        <name>[4Fe-4S] cluster</name>
        <dbReference type="ChEBI" id="CHEBI:49883"/>
        <note>4Fe-4S-S-AdoMet</note>
    </ligand>
</feature>
<reference evidence="11" key="1">
    <citation type="submission" date="2007-10" db="EMBL/GenBank/DDBJ databases">
        <title>Complete sequence of chromosome of Desulforudis audaxviator MP104C.</title>
        <authorList>
            <person name="Copeland A."/>
            <person name="Lucas S."/>
            <person name="Lapidus A."/>
            <person name="Barry K."/>
            <person name="Glavina del Rio T."/>
            <person name="Dalin E."/>
            <person name="Tice H."/>
            <person name="Bruce D."/>
            <person name="Pitluck S."/>
            <person name="Lowry S.R."/>
            <person name="Larimer F."/>
            <person name="Land M.L."/>
            <person name="Hauser L."/>
            <person name="Kyrpides N."/>
            <person name="Ivanova N.N."/>
            <person name="Richardson P."/>
        </authorList>
    </citation>
    <scope>NUCLEOTIDE SEQUENCE [LARGE SCALE GENOMIC DNA]</scope>
    <source>
        <strain evidence="11">MP104C</strain>
    </source>
</reference>
<dbReference type="Gene3D" id="3.20.20.70">
    <property type="entry name" value="Aldolase class I"/>
    <property type="match status" value="1"/>
</dbReference>
<reference evidence="10 11" key="2">
    <citation type="journal article" date="2008" name="Science">
        <title>Environmental genomics reveals a single-species ecosystem deep within Earth.</title>
        <authorList>
            <person name="Chivian D."/>
            <person name="Brodie E.L."/>
            <person name="Alm E.J."/>
            <person name="Culley D.E."/>
            <person name="Dehal P.S."/>
            <person name="Desantis T.Z."/>
            <person name="Gihring T.M."/>
            <person name="Lapidus A."/>
            <person name="Lin L.H."/>
            <person name="Lowry S.R."/>
            <person name="Moser D.P."/>
            <person name="Richardson P.M."/>
            <person name="Southam G."/>
            <person name="Wanger G."/>
            <person name="Pratt L.M."/>
            <person name="Andersen G.L."/>
            <person name="Hazen T.C."/>
            <person name="Brockman F.J."/>
            <person name="Arkin A.P."/>
            <person name="Onstott T.C."/>
        </authorList>
    </citation>
    <scope>NUCLEOTIDE SEQUENCE [LARGE SCALE GENOMIC DNA]</scope>
    <source>
        <strain evidence="10 11">MP104C</strain>
    </source>
</reference>
<feature type="binding site" evidence="8">
    <location>
        <position position="91"/>
    </location>
    <ligand>
        <name>substrate</name>
    </ligand>
</feature>
<feature type="binding site" evidence="8">
    <location>
        <position position="93"/>
    </location>
    <ligand>
        <name>S-adenosyl-L-methionine</name>
        <dbReference type="ChEBI" id="CHEBI:59789"/>
    </ligand>
</feature>
<dbReference type="GO" id="GO:0051539">
    <property type="term" value="F:4 iron, 4 sulfur cluster binding"/>
    <property type="evidence" value="ECO:0007669"/>
    <property type="project" value="UniProtKB-UniRule"/>
</dbReference>
<dbReference type="PANTHER" id="PTHR42836:SF1">
    <property type="entry name" value="7-CARBOXY-7-DEAZAGUANINE SYNTHASE"/>
    <property type="match status" value="1"/>
</dbReference>
<keyword evidence="4 8" id="KW-0460">Magnesium</keyword>
<feature type="binding site" evidence="8">
    <location>
        <position position="37"/>
    </location>
    <ligand>
        <name>[4Fe-4S] cluster</name>
        <dbReference type="ChEBI" id="CHEBI:49883"/>
        <note>4Fe-4S-S-AdoMet</note>
    </ligand>
</feature>